<dbReference type="PANTHER" id="PTHR43047">
    <property type="entry name" value="TWO-COMPONENT HISTIDINE PROTEIN KINASE"/>
    <property type="match status" value="1"/>
</dbReference>
<protein>
    <recommendedName>
        <fullName evidence="2">histidine kinase</fullName>
        <ecNumber evidence="2">2.7.13.3</ecNumber>
    </recommendedName>
</protein>
<gene>
    <name evidence="6" type="ORF">ATNIH1004_007244</name>
</gene>
<evidence type="ECO:0000256" key="1">
    <source>
        <dbReference type="ARBA" id="ARBA00000085"/>
    </source>
</evidence>
<dbReference type="RefSeq" id="XP_033425184.1">
    <property type="nucleotide sequence ID" value="XM_033571869.1"/>
</dbReference>
<dbReference type="VEuPathDB" id="FungiDB:EYZ11_012635"/>
<dbReference type="InterPro" id="IPR036890">
    <property type="entry name" value="HATPase_C_sf"/>
</dbReference>
<dbReference type="GO" id="GO:0005886">
    <property type="term" value="C:plasma membrane"/>
    <property type="evidence" value="ECO:0007669"/>
    <property type="project" value="TreeGrafter"/>
</dbReference>
<name>A0A5M9MLH7_9EURO</name>
<evidence type="ECO:0000256" key="2">
    <source>
        <dbReference type="ARBA" id="ARBA00012438"/>
    </source>
</evidence>
<accession>A0A5M9MLH7</accession>
<dbReference type="Gene3D" id="1.10.287.130">
    <property type="match status" value="1"/>
</dbReference>
<dbReference type="GO" id="GO:0000155">
    <property type="term" value="F:phosphorelay sensor kinase activity"/>
    <property type="evidence" value="ECO:0007669"/>
    <property type="project" value="TreeGrafter"/>
</dbReference>
<dbReference type="EC" id="2.7.13.3" evidence="2"/>
<keyword evidence="3" id="KW-0808">Transferase</keyword>
<dbReference type="Gene3D" id="3.30.565.10">
    <property type="entry name" value="Histidine kinase-like ATPase, C-terminal domain"/>
    <property type="match status" value="1"/>
</dbReference>
<evidence type="ECO:0000256" key="3">
    <source>
        <dbReference type="ARBA" id="ARBA00022679"/>
    </source>
</evidence>
<evidence type="ECO:0000259" key="5">
    <source>
        <dbReference type="Pfam" id="PF02518"/>
    </source>
</evidence>
<dbReference type="GO" id="GO:0009927">
    <property type="term" value="F:histidine phosphotransfer kinase activity"/>
    <property type="evidence" value="ECO:0007669"/>
    <property type="project" value="TreeGrafter"/>
</dbReference>
<dbReference type="AlphaFoldDB" id="A0A5M9MLH7"/>
<proteinExistence type="predicted"/>
<dbReference type="SUPFAM" id="SSF55874">
    <property type="entry name" value="ATPase domain of HSP90 chaperone/DNA topoisomerase II/histidine kinase"/>
    <property type="match status" value="1"/>
</dbReference>
<dbReference type="EMBL" id="QUQM01000007">
    <property type="protein sequence ID" value="KAA8645823.1"/>
    <property type="molecule type" value="Genomic_DNA"/>
</dbReference>
<evidence type="ECO:0000256" key="4">
    <source>
        <dbReference type="ARBA" id="ARBA00022777"/>
    </source>
</evidence>
<dbReference type="InterPro" id="IPR003594">
    <property type="entry name" value="HATPase_dom"/>
</dbReference>
<organism evidence="6 7">
    <name type="scientific">Aspergillus tanneri</name>
    <dbReference type="NCBI Taxonomy" id="1220188"/>
    <lineage>
        <taxon>Eukaryota</taxon>
        <taxon>Fungi</taxon>
        <taxon>Dikarya</taxon>
        <taxon>Ascomycota</taxon>
        <taxon>Pezizomycotina</taxon>
        <taxon>Eurotiomycetes</taxon>
        <taxon>Eurotiomycetidae</taxon>
        <taxon>Eurotiales</taxon>
        <taxon>Aspergillaceae</taxon>
        <taxon>Aspergillus</taxon>
        <taxon>Aspergillus subgen. Circumdati</taxon>
    </lineage>
</organism>
<comment type="caution">
    <text evidence="6">The sequence shown here is derived from an EMBL/GenBank/DDBJ whole genome shotgun (WGS) entry which is preliminary data.</text>
</comment>
<sequence>MDKKRYFAGTLAWTDNPELIFTAENELLFISAFANRIITEIRRIDVEMAQRAKTNLVNSITLGTVDILSDTAMNDPQQGVVHTIESCGGALLDTINNLLDLTFIDKYQKKRVRRRMDLLCTCRRLETHLDNVFGNALKYTRSGFIYLGMKLSRSPKRYGKGISPRFLHKDLFKPFAQEEPFSPGSGLGLGIVREAVGCLGGTIELIST</sequence>
<keyword evidence="4" id="KW-0418">Kinase</keyword>
<evidence type="ECO:0000313" key="7">
    <source>
        <dbReference type="Proteomes" id="UP000324241"/>
    </source>
</evidence>
<reference evidence="6 7" key="1">
    <citation type="submission" date="2019-08" db="EMBL/GenBank/DDBJ databases">
        <title>The genome sequence of a newly discovered highly antifungal drug resistant Aspergillus species, Aspergillus tanneri NIH 1004.</title>
        <authorList>
            <person name="Mounaud S."/>
            <person name="Singh I."/>
            <person name="Joardar V."/>
            <person name="Pakala S."/>
            <person name="Pakala S."/>
            <person name="Venepally P."/>
            <person name="Chung J.K."/>
            <person name="Losada L."/>
            <person name="Nierman W.C."/>
        </authorList>
    </citation>
    <scope>NUCLEOTIDE SEQUENCE [LARGE SCALE GENOMIC DNA]</scope>
    <source>
        <strain evidence="6 7">NIH1004</strain>
    </source>
</reference>
<dbReference type="OrthoDB" id="303614at2759"/>
<dbReference type="Pfam" id="PF02518">
    <property type="entry name" value="HATPase_c"/>
    <property type="match status" value="1"/>
</dbReference>
<dbReference type="Proteomes" id="UP000324241">
    <property type="component" value="Unassembled WGS sequence"/>
</dbReference>
<comment type="catalytic activity">
    <reaction evidence="1">
        <text>ATP + protein L-histidine = ADP + protein N-phospho-L-histidine.</text>
        <dbReference type="EC" id="2.7.13.3"/>
    </reaction>
</comment>
<evidence type="ECO:0000313" key="6">
    <source>
        <dbReference type="EMBL" id="KAA8645823.1"/>
    </source>
</evidence>
<dbReference type="PANTHER" id="PTHR43047:SF72">
    <property type="entry name" value="OSMOSENSING HISTIDINE PROTEIN KINASE SLN1"/>
    <property type="match status" value="1"/>
</dbReference>
<feature type="domain" description="Histidine kinase/HSP90-like ATPase" evidence="5">
    <location>
        <begin position="123"/>
        <end position="206"/>
    </location>
</feature>
<dbReference type="GeneID" id="54329946"/>